<dbReference type="EMBL" id="FZQP02000116">
    <property type="protein sequence ID" value="VVC87463.1"/>
    <property type="molecule type" value="Genomic_DNA"/>
</dbReference>
<keyword evidence="2" id="KW-0732">Signal</keyword>
<evidence type="ECO:0000256" key="2">
    <source>
        <dbReference type="SAM" id="SignalP"/>
    </source>
</evidence>
<feature type="chain" id="PRO_5022882270" description="Protein TsetseEP domain-containing protein" evidence="2">
    <location>
        <begin position="19"/>
        <end position="273"/>
    </location>
</feature>
<dbReference type="Proteomes" id="UP000324832">
    <property type="component" value="Unassembled WGS sequence"/>
</dbReference>
<sequence>MNSLVGFLLIALVCSTIANPTSSQDNSASAQDKNTSSPDKSSTSLDPLLEIDFIGNGKKLVDNLLKNLLKVGDELRITISTFTDGIHEQIRVFILALTEDANKLRDNVTVAIKTITERIDLAGYGVRACIEEKLPTAQEFYSTAIANSKQCADETIASLQSLVDQLADVAQEAVYVSEKAINDTNNCSGNLFAQGVCYGRVIIQTQLQSARIATQSAILTTRINFAMSTLPAALQVCTGSNILIAGSQASSVLSEMATCSLSAMLPSSAELKA</sequence>
<gene>
    <name evidence="3" type="ORF">LSINAPIS_LOCUS1058</name>
</gene>
<feature type="region of interest" description="Disordered" evidence="1">
    <location>
        <begin position="21"/>
        <end position="43"/>
    </location>
</feature>
<evidence type="ECO:0008006" key="5">
    <source>
        <dbReference type="Google" id="ProtNLM"/>
    </source>
</evidence>
<evidence type="ECO:0000256" key="1">
    <source>
        <dbReference type="SAM" id="MobiDB-lite"/>
    </source>
</evidence>
<evidence type="ECO:0000313" key="4">
    <source>
        <dbReference type="Proteomes" id="UP000324832"/>
    </source>
</evidence>
<feature type="signal peptide" evidence="2">
    <location>
        <begin position="1"/>
        <end position="18"/>
    </location>
</feature>
<name>A0A5E4PNQ4_9NEOP</name>
<evidence type="ECO:0000313" key="3">
    <source>
        <dbReference type="EMBL" id="VVC87463.1"/>
    </source>
</evidence>
<dbReference type="AlphaFoldDB" id="A0A5E4PNQ4"/>
<proteinExistence type="predicted"/>
<reference evidence="3 4" key="1">
    <citation type="submission" date="2017-07" db="EMBL/GenBank/DDBJ databases">
        <authorList>
            <person name="Talla V."/>
            <person name="Backstrom N."/>
        </authorList>
    </citation>
    <scope>NUCLEOTIDE SEQUENCE [LARGE SCALE GENOMIC DNA]</scope>
</reference>
<keyword evidence="4" id="KW-1185">Reference proteome</keyword>
<organism evidence="3 4">
    <name type="scientific">Leptidea sinapis</name>
    <dbReference type="NCBI Taxonomy" id="189913"/>
    <lineage>
        <taxon>Eukaryota</taxon>
        <taxon>Metazoa</taxon>
        <taxon>Ecdysozoa</taxon>
        <taxon>Arthropoda</taxon>
        <taxon>Hexapoda</taxon>
        <taxon>Insecta</taxon>
        <taxon>Pterygota</taxon>
        <taxon>Neoptera</taxon>
        <taxon>Endopterygota</taxon>
        <taxon>Lepidoptera</taxon>
        <taxon>Glossata</taxon>
        <taxon>Ditrysia</taxon>
        <taxon>Papilionoidea</taxon>
        <taxon>Pieridae</taxon>
        <taxon>Dismorphiinae</taxon>
        <taxon>Leptidea</taxon>
    </lineage>
</organism>
<protein>
    <recommendedName>
        <fullName evidence="5">Protein TsetseEP domain-containing protein</fullName>
    </recommendedName>
</protein>
<accession>A0A5E4PNQ4</accession>